<dbReference type="AlphaFoldDB" id="A0A8J3SMR2"/>
<proteinExistence type="predicted"/>
<dbReference type="Pfam" id="PF13622">
    <property type="entry name" value="4HBT_3"/>
    <property type="match status" value="1"/>
</dbReference>
<sequence length="286" mass="31444">MHWKSPSCPRGDSVIETDAPPHPFDAAIALPAAVDGRTTTRTRPEYANMVGPFGGITAATLVRAVQQHPDRLGDPLSLTVNYAAPVADGDFDITARLVRSNRTNQHWTLELSQEGSVRTTATAVFGIHRDTWSDTEAGMPPVPPPDAVPAQDFPDFIAWARNYEMRFVEGAVPDQDAGEHPDSTTTLWVRDAPARPLDFPALASMCDVFYPRVFLRRGRYMAAGTVSLTVYFHADAAEIAAHGDDYVLGTARTNRFSRGYFDQTAHLWGRDGTLLASSHQLVYFKD</sequence>
<accession>A0A8J3SMR2</accession>
<evidence type="ECO:0000313" key="5">
    <source>
        <dbReference type="Proteomes" id="UP000619788"/>
    </source>
</evidence>
<feature type="domain" description="Acyl-CoA thioesterase-like N-terminal HotDog" evidence="2">
    <location>
        <begin position="44"/>
        <end position="126"/>
    </location>
</feature>
<dbReference type="Gene3D" id="2.40.160.210">
    <property type="entry name" value="Acyl-CoA thioesterase, double hotdog domain"/>
    <property type="match status" value="1"/>
</dbReference>
<organism evidence="4 5">
    <name type="scientific">Planobispora siamensis</name>
    <dbReference type="NCBI Taxonomy" id="936338"/>
    <lineage>
        <taxon>Bacteria</taxon>
        <taxon>Bacillati</taxon>
        <taxon>Actinomycetota</taxon>
        <taxon>Actinomycetes</taxon>
        <taxon>Streptosporangiales</taxon>
        <taxon>Streptosporangiaceae</taxon>
        <taxon>Planobispora</taxon>
    </lineage>
</organism>
<protein>
    <submittedName>
        <fullName evidence="4">Acyl-CoA thioesterase</fullName>
    </submittedName>
</protein>
<feature type="domain" description="Acyl-CoA thioesterase-like C-terminal" evidence="3">
    <location>
        <begin position="145"/>
        <end position="283"/>
    </location>
</feature>
<evidence type="ECO:0000259" key="2">
    <source>
        <dbReference type="Pfam" id="PF13622"/>
    </source>
</evidence>
<reference evidence="4 5" key="1">
    <citation type="submission" date="2021-01" db="EMBL/GenBank/DDBJ databases">
        <title>Whole genome shotgun sequence of Planobispora siamensis NBRC 107568.</title>
        <authorList>
            <person name="Komaki H."/>
            <person name="Tamura T."/>
        </authorList>
    </citation>
    <scope>NUCLEOTIDE SEQUENCE [LARGE SCALE GENOMIC DNA]</scope>
    <source>
        <strain evidence="4 5">NBRC 107568</strain>
    </source>
</reference>
<evidence type="ECO:0000259" key="3">
    <source>
        <dbReference type="Pfam" id="PF20789"/>
    </source>
</evidence>
<dbReference type="InterPro" id="IPR042171">
    <property type="entry name" value="Acyl-CoA_hotdog"/>
</dbReference>
<dbReference type="InterPro" id="IPR029069">
    <property type="entry name" value="HotDog_dom_sf"/>
</dbReference>
<dbReference type="InterPro" id="IPR049449">
    <property type="entry name" value="TesB_ACOT8-like_N"/>
</dbReference>
<gene>
    <name evidence="4" type="ORF">Psi01_63120</name>
</gene>
<comment type="caution">
    <text evidence="4">The sequence shown here is derived from an EMBL/GenBank/DDBJ whole genome shotgun (WGS) entry which is preliminary data.</text>
</comment>
<feature type="region of interest" description="Disordered" evidence="1">
    <location>
        <begin position="1"/>
        <end position="20"/>
    </location>
</feature>
<evidence type="ECO:0000256" key="1">
    <source>
        <dbReference type="SAM" id="MobiDB-lite"/>
    </source>
</evidence>
<dbReference type="SUPFAM" id="SSF54637">
    <property type="entry name" value="Thioesterase/thiol ester dehydrase-isomerase"/>
    <property type="match status" value="2"/>
</dbReference>
<dbReference type="InterPro" id="IPR049450">
    <property type="entry name" value="ACOT8-like_C"/>
</dbReference>
<dbReference type="CDD" id="cd00556">
    <property type="entry name" value="Thioesterase_II"/>
    <property type="match status" value="1"/>
</dbReference>
<dbReference type="EMBL" id="BOOJ01000055">
    <property type="protein sequence ID" value="GIH95682.1"/>
    <property type="molecule type" value="Genomic_DNA"/>
</dbReference>
<name>A0A8J3SMR2_9ACTN</name>
<evidence type="ECO:0000313" key="4">
    <source>
        <dbReference type="EMBL" id="GIH95682.1"/>
    </source>
</evidence>
<dbReference type="Proteomes" id="UP000619788">
    <property type="component" value="Unassembled WGS sequence"/>
</dbReference>
<dbReference type="Pfam" id="PF20789">
    <property type="entry name" value="4HBT_3C"/>
    <property type="match status" value="1"/>
</dbReference>
<keyword evidence="5" id="KW-1185">Reference proteome</keyword>